<accession>A0A940NGI2</accession>
<dbReference type="EMBL" id="JAGIYQ010000001">
    <property type="protein sequence ID" value="MBP0723805.1"/>
    <property type="molecule type" value="Genomic_DNA"/>
</dbReference>
<dbReference type="SUPFAM" id="SSF52799">
    <property type="entry name" value="(Phosphotyrosine protein) phosphatases II"/>
    <property type="match status" value="1"/>
</dbReference>
<protein>
    <submittedName>
        <fullName evidence="3">Tyrosine-protein phosphatase</fullName>
    </submittedName>
</protein>
<organism evidence="3 4">
    <name type="scientific">Gottfriedia endophytica</name>
    <dbReference type="NCBI Taxonomy" id="2820819"/>
    <lineage>
        <taxon>Bacteria</taxon>
        <taxon>Bacillati</taxon>
        <taxon>Bacillota</taxon>
        <taxon>Bacilli</taxon>
        <taxon>Bacillales</taxon>
        <taxon>Bacillaceae</taxon>
        <taxon>Gottfriedia</taxon>
    </lineage>
</organism>
<dbReference type="RefSeq" id="WP_209401571.1">
    <property type="nucleotide sequence ID" value="NZ_JAGIYQ010000001.1"/>
</dbReference>
<comment type="caution">
    <text evidence="3">The sequence shown here is derived from an EMBL/GenBank/DDBJ whole genome shotgun (WGS) entry which is preliminary data.</text>
</comment>
<gene>
    <name evidence="3" type="ORF">J5Y03_01245</name>
</gene>
<feature type="domain" description="Tyrosine specific protein phosphatases" evidence="2">
    <location>
        <begin position="131"/>
        <end position="193"/>
    </location>
</feature>
<evidence type="ECO:0000313" key="4">
    <source>
        <dbReference type="Proteomes" id="UP000682134"/>
    </source>
</evidence>
<evidence type="ECO:0000259" key="2">
    <source>
        <dbReference type="PROSITE" id="PS50056"/>
    </source>
</evidence>
<dbReference type="InterPro" id="IPR029021">
    <property type="entry name" value="Prot-tyrosine_phosphatase-like"/>
</dbReference>
<name>A0A940NGI2_9BACI</name>
<dbReference type="AlphaFoldDB" id="A0A940NGI2"/>
<dbReference type="InterPro" id="IPR000387">
    <property type="entry name" value="Tyr_Pase_dom"/>
</dbReference>
<keyword evidence="4" id="KW-1185">Reference proteome</keyword>
<dbReference type="Gene3D" id="3.90.190.10">
    <property type="entry name" value="Protein tyrosine phosphatase superfamily"/>
    <property type="match status" value="1"/>
</dbReference>
<dbReference type="InterPro" id="IPR026893">
    <property type="entry name" value="Tyr/Ser_Pase_IphP-type"/>
</dbReference>
<comment type="similarity">
    <text evidence="1">Belongs to the protein-tyrosine phosphatase family.</text>
</comment>
<dbReference type="Pfam" id="PF13350">
    <property type="entry name" value="Y_phosphatase3"/>
    <property type="match status" value="1"/>
</dbReference>
<reference evidence="3" key="1">
    <citation type="submission" date="2021-04" db="EMBL/GenBank/DDBJ databases">
        <title>Genome seq and assembly of Bacillus sp.</title>
        <authorList>
            <person name="Chhetri G."/>
        </authorList>
    </citation>
    <scope>NUCLEOTIDE SEQUENCE</scope>
    <source>
        <strain evidence="3">RG28</strain>
    </source>
</reference>
<dbReference type="PANTHER" id="PTHR31126">
    <property type="entry name" value="TYROSINE-PROTEIN PHOSPHATASE"/>
    <property type="match status" value="1"/>
</dbReference>
<dbReference type="Proteomes" id="UP000682134">
    <property type="component" value="Unassembled WGS sequence"/>
</dbReference>
<dbReference type="GO" id="GO:0004721">
    <property type="term" value="F:phosphoprotein phosphatase activity"/>
    <property type="evidence" value="ECO:0007669"/>
    <property type="project" value="InterPro"/>
</dbReference>
<proteinExistence type="inferred from homology"/>
<evidence type="ECO:0000256" key="1">
    <source>
        <dbReference type="ARBA" id="ARBA00009580"/>
    </source>
</evidence>
<evidence type="ECO:0000313" key="3">
    <source>
        <dbReference type="EMBL" id="MBP0723805.1"/>
    </source>
</evidence>
<dbReference type="PANTHER" id="PTHR31126:SF1">
    <property type="entry name" value="TYROSINE SPECIFIC PROTEIN PHOSPHATASES DOMAIN-CONTAINING PROTEIN"/>
    <property type="match status" value="1"/>
</dbReference>
<dbReference type="PROSITE" id="PS50056">
    <property type="entry name" value="TYR_PHOSPHATASE_2"/>
    <property type="match status" value="1"/>
</dbReference>
<sequence length="260" mass="29800">MNIKDKQTLESRTNFRPIAGYRTKDGRKIIENRLFRSGELAQLNSEDLHFVQSIGLSYIIDFRSKQEIEAKPNPIIKNTKYVNIQAIGGSMNQDEMMVALKKILESGQSGGFLENVNRNFIRDTTSKKAFRQFIDLAIEADGRPFLWHCTAGKDRTGFAAAVLLIILEVPMEQIFEDYLQSNNNRIEENKKILEIMNTMFPNKDEFDYLKESMSVKSSYLKAALDEAENSYGSIETYLKEGLGVTADIRSRLQQLYLEEV</sequence>